<dbReference type="InterPro" id="IPR029058">
    <property type="entry name" value="AB_hydrolase_fold"/>
</dbReference>
<reference evidence="4 5" key="1">
    <citation type="submission" date="2021-04" db="EMBL/GenBank/DDBJ databases">
        <title>Chitinophaga sp. nov., isolated from the rhizosphere soil.</title>
        <authorList>
            <person name="He S."/>
        </authorList>
    </citation>
    <scope>NUCLEOTIDE SEQUENCE [LARGE SCALE GENOMIC DNA]</scope>
    <source>
        <strain evidence="4 5">2R12</strain>
    </source>
</reference>
<evidence type="ECO:0008006" key="6">
    <source>
        <dbReference type="Google" id="ProtNLM"/>
    </source>
</evidence>
<dbReference type="Proteomes" id="UP000676386">
    <property type="component" value="Unassembled WGS sequence"/>
</dbReference>
<protein>
    <recommendedName>
        <fullName evidence="6">Dienelactone hydrolase</fullName>
    </recommendedName>
</protein>
<evidence type="ECO:0000256" key="3">
    <source>
        <dbReference type="ARBA" id="ARBA00023098"/>
    </source>
</evidence>
<dbReference type="EMBL" id="JAGTXB010000004">
    <property type="protein sequence ID" value="MBS0027823.1"/>
    <property type="molecule type" value="Genomic_DNA"/>
</dbReference>
<dbReference type="PANTHER" id="PTHR10272:SF0">
    <property type="entry name" value="PLATELET-ACTIVATING FACTOR ACETYLHYDROLASE"/>
    <property type="match status" value="1"/>
</dbReference>
<evidence type="ECO:0000313" key="5">
    <source>
        <dbReference type="Proteomes" id="UP000676386"/>
    </source>
</evidence>
<evidence type="ECO:0000256" key="1">
    <source>
        <dbReference type="ARBA" id="ARBA00022801"/>
    </source>
</evidence>
<dbReference type="InterPro" id="IPR016986">
    <property type="entry name" value="UCP031982_abhydr"/>
</dbReference>
<keyword evidence="1" id="KW-0378">Hydrolase</keyword>
<dbReference type="PANTHER" id="PTHR10272">
    <property type="entry name" value="PLATELET-ACTIVATING FACTOR ACETYLHYDROLASE"/>
    <property type="match status" value="1"/>
</dbReference>
<dbReference type="RefSeq" id="WP_211972935.1">
    <property type="nucleotide sequence ID" value="NZ_CBFHAM010000019.1"/>
</dbReference>
<dbReference type="PIRSF" id="PIRSF031982">
    <property type="entry name" value="UCP031982_abhydr"/>
    <property type="match status" value="1"/>
</dbReference>
<keyword evidence="2" id="KW-0442">Lipid degradation</keyword>
<proteinExistence type="predicted"/>
<organism evidence="4 5">
    <name type="scientific">Chitinophaga hostae</name>
    <dbReference type="NCBI Taxonomy" id="2831022"/>
    <lineage>
        <taxon>Bacteria</taxon>
        <taxon>Pseudomonadati</taxon>
        <taxon>Bacteroidota</taxon>
        <taxon>Chitinophagia</taxon>
        <taxon>Chitinophagales</taxon>
        <taxon>Chitinophagaceae</taxon>
        <taxon>Chitinophaga</taxon>
    </lineage>
</organism>
<dbReference type="SUPFAM" id="SSF53474">
    <property type="entry name" value="alpha/beta-Hydrolases"/>
    <property type="match status" value="1"/>
</dbReference>
<evidence type="ECO:0000256" key="2">
    <source>
        <dbReference type="ARBA" id="ARBA00022963"/>
    </source>
</evidence>
<accession>A0ABS5IY98</accession>
<comment type="caution">
    <text evidence="4">The sequence shown here is derived from an EMBL/GenBank/DDBJ whole genome shotgun (WGS) entry which is preliminary data.</text>
</comment>
<name>A0ABS5IY98_9BACT</name>
<sequence>MIHTKILTILLLFIHLGIFGQSVPPSNIGERTFHFKDEKRNRPLVTEVWYPTTDTLKISDKKYSPFLRNYTVREGSLPAGKLPLILVSHGTGGNRFSLEWLAQHLVQSGFIVAAVDHWGNTSDNKIPIEFIKAWERPQDISFVLTQLLKDKDFNTLIDAQKIGALGFSFGGYTVIALAGGVVDYPVMIHYYRTIGRREMEFPEYPGLGHLLYDSTLLAATKHVPDLKDNRIKAFLALSPGTGPGFIHKQQFKNVHGPVFITGSLADSMAPVKGNARVYHKLIAGSGYYEFGGKVGHYVMLPEANSEMKKEAPMPFVDDPSVDRHQVHLKIDSLAADFFSKNLK</sequence>
<evidence type="ECO:0000313" key="4">
    <source>
        <dbReference type="EMBL" id="MBS0027823.1"/>
    </source>
</evidence>
<keyword evidence="5" id="KW-1185">Reference proteome</keyword>
<keyword evidence="3" id="KW-0443">Lipid metabolism</keyword>
<dbReference type="Pfam" id="PF03403">
    <property type="entry name" value="PAF-AH_p_II"/>
    <property type="match status" value="1"/>
</dbReference>
<gene>
    <name evidence="4" type="ORF">KE626_10930</name>
</gene>
<dbReference type="Gene3D" id="3.40.50.1820">
    <property type="entry name" value="alpha/beta hydrolase"/>
    <property type="match status" value="1"/>
</dbReference>